<accession>A0A6F8Y0D7</accession>
<sequence length="96" mass="10111">MPLSRSQSLDAADALDDLLDRAHEAVTPAGDVVTVLDRRVGAHPGGTMASLLVTSSSREGALRAVTALIEHALRIVALLRGWQLTEASVESIPTDQ</sequence>
<evidence type="ECO:0000313" key="2">
    <source>
        <dbReference type="Proteomes" id="UP000502508"/>
    </source>
</evidence>
<organism evidence="1 2">
    <name type="scientific">Phytohabitans flavus</name>
    <dbReference type="NCBI Taxonomy" id="1076124"/>
    <lineage>
        <taxon>Bacteria</taxon>
        <taxon>Bacillati</taxon>
        <taxon>Actinomycetota</taxon>
        <taxon>Actinomycetes</taxon>
        <taxon>Micromonosporales</taxon>
        <taxon>Micromonosporaceae</taxon>
    </lineage>
</organism>
<gene>
    <name evidence="1" type="ORF">Pflav_059370</name>
</gene>
<reference evidence="1 2" key="1">
    <citation type="submission" date="2020-03" db="EMBL/GenBank/DDBJ databases">
        <title>Whole genome shotgun sequence of Phytohabitans flavus NBRC 107702.</title>
        <authorList>
            <person name="Komaki H."/>
            <person name="Tamura T."/>
        </authorList>
    </citation>
    <scope>NUCLEOTIDE SEQUENCE [LARGE SCALE GENOMIC DNA]</scope>
    <source>
        <strain evidence="1 2">NBRC 107702</strain>
    </source>
</reference>
<dbReference type="KEGG" id="pfla:Pflav_059370"/>
<reference evidence="1 2" key="2">
    <citation type="submission" date="2020-03" db="EMBL/GenBank/DDBJ databases">
        <authorList>
            <person name="Ichikawa N."/>
            <person name="Kimura A."/>
            <person name="Kitahashi Y."/>
            <person name="Uohara A."/>
        </authorList>
    </citation>
    <scope>NUCLEOTIDE SEQUENCE [LARGE SCALE GENOMIC DNA]</scope>
    <source>
        <strain evidence="1 2">NBRC 107702</strain>
    </source>
</reference>
<evidence type="ECO:0000313" key="1">
    <source>
        <dbReference type="EMBL" id="BCB79527.1"/>
    </source>
</evidence>
<name>A0A6F8Y0D7_9ACTN</name>
<protein>
    <submittedName>
        <fullName evidence="1">Uncharacterized protein</fullName>
    </submittedName>
</protein>
<proteinExistence type="predicted"/>
<dbReference type="Proteomes" id="UP000502508">
    <property type="component" value="Chromosome"/>
</dbReference>
<dbReference type="EMBL" id="AP022870">
    <property type="protein sequence ID" value="BCB79527.1"/>
    <property type="molecule type" value="Genomic_DNA"/>
</dbReference>
<dbReference type="AlphaFoldDB" id="A0A6F8Y0D7"/>
<keyword evidence="2" id="KW-1185">Reference proteome</keyword>